<feature type="region of interest" description="Disordered" evidence="1">
    <location>
        <begin position="54"/>
        <end position="89"/>
    </location>
</feature>
<evidence type="ECO:0000256" key="1">
    <source>
        <dbReference type="SAM" id="MobiDB-lite"/>
    </source>
</evidence>
<dbReference type="PANTHER" id="PTHR47661:SF2">
    <property type="entry name" value="PHOSPHOGLUCAN PHOSPHATASE LSF1, CHLOROPLASTIC"/>
    <property type="match status" value="1"/>
</dbReference>
<evidence type="ECO:0000313" key="3">
    <source>
        <dbReference type="EMBL" id="JAT77459.1"/>
    </source>
</evidence>
<sequence>MGALHGLRLTCTAGYADVAARPAAVSPCRVDRLQTVKAELAHCRSFPPLLLPSHASPGHIPGRDPQPSPASNAVPFPGPADMPSLPGPLPRADAIRQLLPWLFLAAGRPDDRGLEALATQHALSTLRTLDLSRFAEGSVSGLPPHVRWVGSDKAPCPTIAASAALARLAVRAELGRKRGHDARGPDSAGPTDAVLAMHHPRHAPFVSEALWLVLQYHWGMPAPEAIEVTACRMPWAGKSTCRHRGLVCASPASHTTRSSTCTIVSDICGCAPIPAQASATALELERFVRGWSRRVTLAWPYGGASVEVVGDLVGGWHCRVPLQYNSWRREWRLQLLGLAPGLHRFKFIVDGRWCADVHAPLEHDFWGNANNVLRVGEGGRGGDAVATLGAALLSFYCKLR</sequence>
<organism evidence="3">
    <name type="scientific">Auxenochlorella protothecoides</name>
    <name type="common">Green microalga</name>
    <name type="synonym">Chlorella protothecoides</name>
    <dbReference type="NCBI Taxonomy" id="3075"/>
    <lineage>
        <taxon>Eukaryota</taxon>
        <taxon>Viridiplantae</taxon>
        <taxon>Chlorophyta</taxon>
        <taxon>core chlorophytes</taxon>
        <taxon>Trebouxiophyceae</taxon>
        <taxon>Chlorellales</taxon>
        <taxon>Chlorellaceae</taxon>
        <taxon>Auxenochlorella</taxon>
    </lineage>
</organism>
<protein>
    <recommendedName>
        <fullName evidence="2">AMP-activated protein kinase glycogen-binding domain-containing protein</fullName>
    </recommendedName>
</protein>
<dbReference type="InterPro" id="IPR013783">
    <property type="entry name" value="Ig-like_fold"/>
</dbReference>
<dbReference type="Pfam" id="PF16561">
    <property type="entry name" value="AMPK1_CBM"/>
    <property type="match status" value="1"/>
</dbReference>
<dbReference type="CDD" id="cd02859">
    <property type="entry name" value="E_set_AMPKbeta_like_N"/>
    <property type="match status" value="1"/>
</dbReference>
<feature type="compositionally biased region" description="Pro residues" evidence="1">
    <location>
        <begin position="76"/>
        <end position="89"/>
    </location>
</feature>
<dbReference type="InterPro" id="IPR032640">
    <property type="entry name" value="AMPK1_CBM"/>
</dbReference>
<dbReference type="PANTHER" id="PTHR47661">
    <property type="entry name" value="PHOSPHOGLUCAN PHOSPHATASE LSF1, CHLOROPLASTIC"/>
    <property type="match status" value="1"/>
</dbReference>
<dbReference type="SUPFAM" id="SSF81296">
    <property type="entry name" value="E set domains"/>
    <property type="match status" value="1"/>
</dbReference>
<accession>A0A1D2AE11</accession>
<proteinExistence type="predicted"/>
<feature type="domain" description="AMP-activated protein kinase glycogen-binding" evidence="2">
    <location>
        <begin position="295"/>
        <end position="376"/>
    </location>
</feature>
<reference evidence="3" key="1">
    <citation type="submission" date="2015-08" db="EMBL/GenBank/DDBJ databases">
        <authorList>
            <person name="Babu N.S."/>
            <person name="Beckwith C.J."/>
            <person name="Beseler K.G."/>
            <person name="Brison A."/>
            <person name="Carone J.V."/>
            <person name="Caskin T.P."/>
            <person name="Diamond M."/>
            <person name="Durham M.E."/>
            <person name="Foxe J.M."/>
            <person name="Go M."/>
            <person name="Henderson B.A."/>
            <person name="Jones I.B."/>
            <person name="McGettigan J.A."/>
            <person name="Micheletti S.J."/>
            <person name="Nasrallah M.E."/>
            <person name="Ortiz D."/>
            <person name="Piller C.R."/>
            <person name="Privatt S.R."/>
            <person name="Schneider S.L."/>
            <person name="Sharp S."/>
            <person name="Smith T.C."/>
            <person name="Stanton J.D."/>
            <person name="Ullery H.E."/>
            <person name="Wilson R.J."/>
            <person name="Serrano M.G."/>
            <person name="Buck G."/>
            <person name="Lee V."/>
            <person name="Wang Y."/>
            <person name="Carvalho R."/>
            <person name="Voegtly L."/>
            <person name="Shi R."/>
            <person name="Duckworth R."/>
            <person name="Johnson A."/>
            <person name="Loviza R."/>
            <person name="Walstead R."/>
            <person name="Shah Z."/>
            <person name="Kiflezghi M."/>
            <person name="Wade K."/>
            <person name="Ball S.L."/>
            <person name="Bradley K.W."/>
            <person name="Asai D.J."/>
            <person name="Bowman C.A."/>
            <person name="Russell D.A."/>
            <person name="Pope W.H."/>
            <person name="Jacobs-Sera D."/>
            <person name="Hendrix R.W."/>
            <person name="Hatfull G.F."/>
        </authorList>
    </citation>
    <scope>NUCLEOTIDE SEQUENCE</scope>
</reference>
<dbReference type="AlphaFoldDB" id="A0A1D2AE11"/>
<gene>
    <name evidence="3" type="ORF">g.38999</name>
</gene>
<name>A0A1D2AE11_AUXPR</name>
<dbReference type="EMBL" id="GDKF01001163">
    <property type="protein sequence ID" value="JAT77459.1"/>
    <property type="molecule type" value="Transcribed_RNA"/>
</dbReference>
<evidence type="ECO:0000259" key="2">
    <source>
        <dbReference type="Pfam" id="PF16561"/>
    </source>
</evidence>
<dbReference type="InterPro" id="IPR014756">
    <property type="entry name" value="Ig_E-set"/>
</dbReference>
<dbReference type="Gene3D" id="2.60.40.10">
    <property type="entry name" value="Immunoglobulins"/>
    <property type="match status" value="1"/>
</dbReference>